<reference evidence="12 13" key="1">
    <citation type="journal article" date="2010" name="Nature">
        <title>Genome sequencing and analysis of the model grass Brachypodium distachyon.</title>
        <authorList>
            <consortium name="International Brachypodium Initiative"/>
        </authorList>
    </citation>
    <scope>NUCLEOTIDE SEQUENCE [LARGE SCALE GENOMIC DNA]</scope>
    <source>
        <strain evidence="12">Bd21</strain>
        <strain evidence="13">cv. Bd21</strain>
    </source>
</reference>
<dbReference type="GO" id="GO:0005856">
    <property type="term" value="C:cytoskeleton"/>
    <property type="evidence" value="ECO:0000318"/>
    <property type="project" value="GO_Central"/>
</dbReference>
<name>I1I796_BRADI</name>
<reference evidence="12" key="2">
    <citation type="submission" date="2017-06" db="EMBL/GenBank/DDBJ databases">
        <title>WGS assembly of Brachypodium distachyon.</title>
        <authorList>
            <consortium name="The International Brachypodium Initiative"/>
            <person name="Lucas S."/>
            <person name="Harmon-Smith M."/>
            <person name="Lail K."/>
            <person name="Tice H."/>
            <person name="Grimwood J."/>
            <person name="Bruce D."/>
            <person name="Barry K."/>
            <person name="Shu S."/>
            <person name="Lindquist E."/>
            <person name="Wang M."/>
            <person name="Pitluck S."/>
            <person name="Vogel J.P."/>
            <person name="Garvin D.F."/>
            <person name="Mockler T.C."/>
            <person name="Schmutz J."/>
            <person name="Rokhsar D."/>
            <person name="Bevan M.W."/>
        </authorList>
    </citation>
    <scope>NUCLEOTIDE SEQUENCE</scope>
    <source>
        <strain evidence="12">Bd21</strain>
    </source>
</reference>
<dbReference type="RefSeq" id="XP_003574512.1">
    <property type="nucleotide sequence ID" value="XM_003574464.4"/>
</dbReference>
<keyword evidence="14" id="KW-1185">Reference proteome</keyword>
<feature type="chain" id="PRO_5014095084" description="Formin-like protein" evidence="10">
    <location>
        <begin position="20"/>
        <end position="889"/>
    </location>
</feature>
<proteinExistence type="inferred from homology"/>
<dbReference type="OrthoDB" id="1668162at2759"/>
<dbReference type="Gene3D" id="1.20.58.2220">
    <property type="entry name" value="Formin, FH2 domain"/>
    <property type="match status" value="1"/>
</dbReference>
<evidence type="ECO:0000256" key="6">
    <source>
        <dbReference type="ARBA" id="ARBA00025793"/>
    </source>
</evidence>
<feature type="region of interest" description="Disordered" evidence="8">
    <location>
        <begin position="362"/>
        <end position="460"/>
    </location>
</feature>
<feature type="domain" description="FH2" evidence="11">
    <location>
        <begin position="469"/>
        <end position="889"/>
    </location>
</feature>
<keyword evidence="5 9" id="KW-0472">Membrane</keyword>
<accession>I1I796</accession>
<dbReference type="EnsemblPlants" id="KQJ98372">
    <property type="protein sequence ID" value="KQJ98372"/>
    <property type="gene ID" value="BRADI_3g36510v3"/>
</dbReference>
<dbReference type="HOGENOM" id="CLU_007699_2_0_1"/>
<reference evidence="13" key="3">
    <citation type="submission" date="2018-08" db="UniProtKB">
        <authorList>
            <consortium name="EnsemblPlants"/>
        </authorList>
    </citation>
    <scope>IDENTIFICATION</scope>
    <source>
        <strain evidence="13">cv. Bd21</strain>
    </source>
</reference>
<dbReference type="GO" id="GO:0051015">
    <property type="term" value="F:actin filament binding"/>
    <property type="evidence" value="ECO:0000318"/>
    <property type="project" value="GO_Central"/>
</dbReference>
<dbReference type="Pfam" id="PF02181">
    <property type="entry name" value="FH2"/>
    <property type="match status" value="1"/>
</dbReference>
<keyword evidence="3 10" id="KW-0732">Signal</keyword>
<evidence type="ECO:0000256" key="5">
    <source>
        <dbReference type="ARBA" id="ARBA00023136"/>
    </source>
</evidence>
<dbReference type="Proteomes" id="UP000008810">
    <property type="component" value="Chromosome 3"/>
</dbReference>
<dbReference type="OMA" id="FNFEMLE"/>
<dbReference type="SUPFAM" id="SSF101447">
    <property type="entry name" value="Formin homology 2 domain (FH2 domain)"/>
    <property type="match status" value="1"/>
</dbReference>
<feature type="compositionally biased region" description="Basic and acidic residues" evidence="8">
    <location>
        <begin position="366"/>
        <end position="376"/>
    </location>
</feature>
<feature type="transmembrane region" description="Helical" evidence="9">
    <location>
        <begin position="44"/>
        <end position="64"/>
    </location>
</feature>
<dbReference type="EMBL" id="CM000882">
    <property type="protein sequence ID" value="KQJ98372.1"/>
    <property type="molecule type" value="Genomic_DNA"/>
</dbReference>
<evidence type="ECO:0000313" key="14">
    <source>
        <dbReference type="Proteomes" id="UP000008810"/>
    </source>
</evidence>
<evidence type="ECO:0000256" key="8">
    <source>
        <dbReference type="SAM" id="MobiDB-lite"/>
    </source>
</evidence>
<feature type="region of interest" description="Disordered" evidence="8">
    <location>
        <begin position="287"/>
        <end position="312"/>
    </location>
</feature>
<keyword evidence="2 9" id="KW-0812">Transmembrane</keyword>
<dbReference type="PANTHER" id="PTHR23213">
    <property type="entry name" value="FORMIN-RELATED"/>
    <property type="match status" value="1"/>
</dbReference>
<evidence type="ECO:0000259" key="11">
    <source>
        <dbReference type="PROSITE" id="PS51444"/>
    </source>
</evidence>
<dbReference type="GO" id="GO:0045010">
    <property type="term" value="P:actin nucleation"/>
    <property type="evidence" value="ECO:0007669"/>
    <property type="project" value="InterPro"/>
</dbReference>
<evidence type="ECO:0000256" key="1">
    <source>
        <dbReference type="ARBA" id="ARBA00004167"/>
    </source>
</evidence>
<feature type="signal peptide" evidence="10">
    <location>
        <begin position="1"/>
        <end position="19"/>
    </location>
</feature>
<organism evidence="13">
    <name type="scientific">Brachypodium distachyon</name>
    <name type="common">Purple false brome</name>
    <name type="synonym">Trachynia distachya</name>
    <dbReference type="NCBI Taxonomy" id="15368"/>
    <lineage>
        <taxon>Eukaryota</taxon>
        <taxon>Viridiplantae</taxon>
        <taxon>Streptophyta</taxon>
        <taxon>Embryophyta</taxon>
        <taxon>Tracheophyta</taxon>
        <taxon>Spermatophyta</taxon>
        <taxon>Magnoliopsida</taxon>
        <taxon>Liliopsida</taxon>
        <taxon>Poales</taxon>
        <taxon>Poaceae</taxon>
        <taxon>BOP clade</taxon>
        <taxon>Pooideae</taxon>
        <taxon>Stipodae</taxon>
        <taxon>Brachypodieae</taxon>
        <taxon>Brachypodium</taxon>
    </lineage>
</organism>
<dbReference type="KEGG" id="bdi:100825023"/>
<comment type="similarity">
    <text evidence="6">Belongs to the formin-like family. Class-I subfamily.</text>
</comment>
<dbReference type="InterPro" id="IPR042201">
    <property type="entry name" value="FH2_Formin_sf"/>
</dbReference>
<evidence type="ECO:0000313" key="12">
    <source>
        <dbReference type="EMBL" id="KQJ98372.1"/>
    </source>
</evidence>
<dbReference type="GO" id="GO:0016020">
    <property type="term" value="C:membrane"/>
    <property type="evidence" value="ECO:0007669"/>
    <property type="project" value="UniProtKB-SubCell"/>
</dbReference>
<dbReference type="InterPro" id="IPR027643">
    <property type="entry name" value="Formin-like_plant"/>
</dbReference>
<gene>
    <name evidence="13" type="primary">LOC100825023</name>
    <name evidence="12" type="ORF">BRADI_3g36510v3</name>
</gene>
<feature type="compositionally biased region" description="Basic residues" evidence="8">
    <location>
        <begin position="69"/>
        <end position="78"/>
    </location>
</feature>
<dbReference type="PANTHER" id="PTHR23213:SF177">
    <property type="entry name" value="FORMIN-LIKE PROTEIN 11"/>
    <property type="match status" value="1"/>
</dbReference>
<evidence type="ECO:0000256" key="7">
    <source>
        <dbReference type="RuleBase" id="RU361260"/>
    </source>
</evidence>
<dbReference type="PROSITE" id="PS51444">
    <property type="entry name" value="FH2"/>
    <property type="match status" value="1"/>
</dbReference>
<feature type="transmembrane region" description="Helical" evidence="9">
    <location>
        <begin position="138"/>
        <end position="165"/>
    </location>
</feature>
<dbReference type="STRING" id="15368.I1I796"/>
<dbReference type="SMART" id="SM00498">
    <property type="entry name" value="FH2"/>
    <property type="match status" value="1"/>
</dbReference>
<sequence>MGLAMRCVLLLFAVSVVFLLFNFEILEGALHHAGHHDDEVDVAAATTTHGIVGFGALSRFRMLVGLNHHRSRHRRHRQNSAAPAPSPAPAPLEARSSPAPAPLFHPHRKRMPSTHRHSHIAPARIAAHRFGDVSHARFVKVAIVALAVVGACLLVPGLAIAAVSLRRSKKFQKGCSKPFKLFCHGSRAQSPSATRKVSSHPSPDPFYLSSVIQCHENHQRLKPSSESKSLSIISTSPNSTELIIGDHTLRIQTTSYSDEVESFHSIPCSPSSTGSFIELPLQTHDKTVTDQFPSSPHTDNSPSNCSYRSCSPDHRSHLHPKSLILNASDQFGVCNTSQSLPEESYAEKAEVTHQVTVKPNVVSTPMEHHEAPKEEVANPQPRNPPLEANSPSYHMDISGSRRNIASPSPNTNESTSSRTDGSKLQMPSAMTVPKSPPPPPPPKKFPPCLKWQNSRQPPLPPALPLQMHVGQNGSPLPRLKPLHWDKVRAAPDRSMVWNDIRSSSFEFEFDEQTIKSLFAYNFQGVMKEEDTTGRTLPTTKHVIEHHRLQNTTILLKTLNASTEQVYNSIAQGTGLSVQQLEALVKMKPTKEEEEKLLNYDSDIDMLDPAEKFVKVLLTIPLAFPRMEVMLYKGTFDDEVVHIKMSFATIEGACTELRSSKLLLRLLEAVLKTGNRMNIGTLRGGASAFRLDALLKLADIRGADGKTTLLHFVVQEMARSKGSKAAEKHNETTRSCNPTSTEREEYCATGTEFVSELSNELRNVKKVASIDLDTLINSISNLSCGLAQLKNLIEKDLPSNDKNKNFLECMGSFINYAENTMQELENGKAQVVHHVRELTEYYHGEVGKDESNLLHIFVIIKDFLGLLHRVCREMRGSKHNQPLNLVLPLR</sequence>
<evidence type="ECO:0000256" key="10">
    <source>
        <dbReference type="SAM" id="SignalP"/>
    </source>
</evidence>
<evidence type="ECO:0000256" key="9">
    <source>
        <dbReference type="SAM" id="Phobius"/>
    </source>
</evidence>
<evidence type="ECO:0000256" key="3">
    <source>
        <dbReference type="ARBA" id="ARBA00022729"/>
    </source>
</evidence>
<comment type="subcellular location">
    <subcellularLocation>
        <location evidence="1">Membrane</location>
        <topology evidence="1">Single-pass membrane protein</topology>
    </subcellularLocation>
</comment>
<evidence type="ECO:0000256" key="2">
    <source>
        <dbReference type="ARBA" id="ARBA00022692"/>
    </source>
</evidence>
<dbReference type="AlphaFoldDB" id="I1I796"/>
<evidence type="ECO:0000256" key="4">
    <source>
        <dbReference type="ARBA" id="ARBA00022989"/>
    </source>
</evidence>
<feature type="compositionally biased region" description="Low complexity" evidence="8">
    <location>
        <begin position="406"/>
        <end position="417"/>
    </location>
</feature>
<evidence type="ECO:0000313" key="13">
    <source>
        <dbReference type="EnsemblPlants" id="KQJ98372"/>
    </source>
</evidence>
<feature type="region of interest" description="Disordered" evidence="8">
    <location>
        <begin position="69"/>
        <end position="102"/>
    </location>
</feature>
<feature type="compositionally biased region" description="Pro residues" evidence="8">
    <location>
        <begin position="434"/>
        <end position="445"/>
    </location>
</feature>
<dbReference type="GeneID" id="100825023"/>
<dbReference type="InterPro" id="IPR015425">
    <property type="entry name" value="FH2_Formin"/>
</dbReference>
<keyword evidence="4 9" id="KW-1133">Transmembrane helix</keyword>
<dbReference type="Gramene" id="KQJ98372">
    <property type="protein sequence ID" value="KQJ98372"/>
    <property type="gene ID" value="BRADI_3g36510v3"/>
</dbReference>
<dbReference type="GO" id="GO:0030036">
    <property type="term" value="P:actin cytoskeleton organization"/>
    <property type="evidence" value="ECO:0000318"/>
    <property type="project" value="GO_Central"/>
</dbReference>
<protein>
    <recommendedName>
        <fullName evidence="7">Formin-like protein</fullName>
    </recommendedName>
</protein>
<feature type="compositionally biased region" description="Polar residues" evidence="8">
    <location>
        <begin position="289"/>
        <end position="309"/>
    </location>
</feature>
<dbReference type="eggNOG" id="KOG1922">
    <property type="taxonomic scope" value="Eukaryota"/>
</dbReference>